<dbReference type="InterPro" id="IPR003784">
    <property type="entry name" value="BioY"/>
</dbReference>
<keyword evidence="2" id="KW-1003">Cell membrane</keyword>
<evidence type="ECO:0000313" key="5">
    <source>
        <dbReference type="Proteomes" id="UP001597282"/>
    </source>
</evidence>
<keyword evidence="3" id="KW-1133">Transmembrane helix</keyword>
<evidence type="ECO:0000313" key="4">
    <source>
        <dbReference type="EMBL" id="MFD1427380.1"/>
    </source>
</evidence>
<feature type="transmembrane region" description="Helical" evidence="3">
    <location>
        <begin position="117"/>
        <end position="139"/>
    </location>
</feature>
<reference evidence="5" key="1">
    <citation type="journal article" date="2019" name="Int. J. Syst. Evol. Microbiol.">
        <title>The Global Catalogue of Microorganisms (GCM) 10K type strain sequencing project: providing services to taxonomists for standard genome sequencing and annotation.</title>
        <authorList>
            <consortium name="The Broad Institute Genomics Platform"/>
            <consortium name="The Broad Institute Genome Sequencing Center for Infectious Disease"/>
            <person name="Wu L."/>
            <person name="Ma J."/>
        </authorList>
    </citation>
    <scope>NUCLEOTIDE SEQUENCE [LARGE SCALE GENOMIC DNA]</scope>
    <source>
        <strain evidence="5">S1</strain>
    </source>
</reference>
<proteinExistence type="inferred from homology"/>
<dbReference type="Pfam" id="PF02632">
    <property type="entry name" value="BioY"/>
    <property type="match status" value="1"/>
</dbReference>
<feature type="transmembrane region" description="Helical" evidence="3">
    <location>
        <begin position="52"/>
        <end position="73"/>
    </location>
</feature>
<dbReference type="RefSeq" id="WP_380165353.1">
    <property type="nucleotide sequence ID" value="NZ_JBHTNU010000009.1"/>
</dbReference>
<keyword evidence="5" id="KW-1185">Reference proteome</keyword>
<dbReference type="Proteomes" id="UP001597282">
    <property type="component" value="Unassembled WGS sequence"/>
</dbReference>
<dbReference type="Gene3D" id="1.10.1760.20">
    <property type="match status" value="1"/>
</dbReference>
<evidence type="ECO:0000256" key="1">
    <source>
        <dbReference type="ARBA" id="ARBA00010692"/>
    </source>
</evidence>
<keyword evidence="2" id="KW-0813">Transport</keyword>
<keyword evidence="2 3" id="KW-0472">Membrane</keyword>
<evidence type="ECO:0000256" key="3">
    <source>
        <dbReference type="SAM" id="Phobius"/>
    </source>
</evidence>
<accession>A0ABW4CC77</accession>
<protein>
    <recommendedName>
        <fullName evidence="2">Biotin transporter</fullName>
    </recommendedName>
</protein>
<name>A0ABW4CC77_9BACL</name>
<dbReference type="PANTHER" id="PTHR34295">
    <property type="entry name" value="BIOTIN TRANSPORTER BIOY"/>
    <property type="match status" value="1"/>
</dbReference>
<dbReference type="EMBL" id="JBHTNU010000009">
    <property type="protein sequence ID" value="MFD1427380.1"/>
    <property type="molecule type" value="Genomic_DNA"/>
</dbReference>
<comment type="similarity">
    <text evidence="1 2">Belongs to the BioY family.</text>
</comment>
<dbReference type="PANTHER" id="PTHR34295:SF1">
    <property type="entry name" value="BIOTIN TRANSPORTER BIOY"/>
    <property type="match status" value="1"/>
</dbReference>
<sequence>MTKRTARIRNMVLAAMFAALLAVSGQIAIPVPPVPVTLQTLVVMLAGSVLGARWGATSVAIFILLGAFGVPVLSGGQGGLAVLVGPTGGYIWSWPLAAFLIGWMTERSAPRLRFWKLLVYHVVWGMALIYLCGTLWMMFSLELDVRAALAGGVLPFIPGDAVKAVVASTAALSLNRAWPILRPRREPVDEKTA</sequence>
<comment type="subcellular location">
    <subcellularLocation>
        <location evidence="2">Cell membrane</location>
        <topology evidence="2">Multi-pass membrane protein</topology>
    </subcellularLocation>
</comment>
<dbReference type="PIRSF" id="PIRSF016661">
    <property type="entry name" value="BioY"/>
    <property type="match status" value="1"/>
</dbReference>
<comment type="caution">
    <text evidence="4">The sequence shown here is derived from an EMBL/GenBank/DDBJ whole genome shotgun (WGS) entry which is preliminary data.</text>
</comment>
<feature type="transmembrane region" description="Helical" evidence="3">
    <location>
        <begin position="80"/>
        <end position="105"/>
    </location>
</feature>
<organism evidence="4 5">
    <name type="scientific">Kroppenstedtia sanguinis</name>
    <dbReference type="NCBI Taxonomy" id="1380684"/>
    <lineage>
        <taxon>Bacteria</taxon>
        <taxon>Bacillati</taxon>
        <taxon>Bacillota</taxon>
        <taxon>Bacilli</taxon>
        <taxon>Bacillales</taxon>
        <taxon>Thermoactinomycetaceae</taxon>
        <taxon>Kroppenstedtia</taxon>
    </lineage>
</organism>
<keyword evidence="3" id="KW-0812">Transmembrane</keyword>
<evidence type="ECO:0000256" key="2">
    <source>
        <dbReference type="PIRNR" id="PIRNR016661"/>
    </source>
</evidence>
<gene>
    <name evidence="4" type="ORF">ACFQ4Y_10630</name>
</gene>